<feature type="chain" id="PRO_5047211003" description="Tetratricopeptide repeat protein" evidence="1">
    <location>
        <begin position="22"/>
        <end position="301"/>
    </location>
</feature>
<organism evidence="2 3">
    <name type="scientific">Chryseolinea lacunae</name>
    <dbReference type="NCBI Taxonomy" id="2801331"/>
    <lineage>
        <taxon>Bacteria</taxon>
        <taxon>Pseudomonadati</taxon>
        <taxon>Bacteroidota</taxon>
        <taxon>Cytophagia</taxon>
        <taxon>Cytophagales</taxon>
        <taxon>Fulvivirgaceae</taxon>
        <taxon>Chryseolinea</taxon>
    </lineage>
</organism>
<dbReference type="EMBL" id="JAERRB010000004">
    <property type="protein sequence ID" value="MBL0742363.1"/>
    <property type="molecule type" value="Genomic_DNA"/>
</dbReference>
<keyword evidence="3" id="KW-1185">Reference proteome</keyword>
<evidence type="ECO:0008006" key="4">
    <source>
        <dbReference type="Google" id="ProtNLM"/>
    </source>
</evidence>
<evidence type="ECO:0000313" key="2">
    <source>
        <dbReference type="EMBL" id="MBL0742363.1"/>
    </source>
</evidence>
<proteinExistence type="predicted"/>
<evidence type="ECO:0000313" key="3">
    <source>
        <dbReference type="Proteomes" id="UP000613030"/>
    </source>
</evidence>
<protein>
    <recommendedName>
        <fullName evidence="4">Tetratricopeptide repeat protein</fullName>
    </recommendedName>
</protein>
<feature type="signal peptide" evidence="1">
    <location>
        <begin position="1"/>
        <end position="21"/>
    </location>
</feature>
<evidence type="ECO:0000256" key="1">
    <source>
        <dbReference type="SAM" id="SignalP"/>
    </source>
</evidence>
<comment type="caution">
    <text evidence="2">The sequence shown here is derived from an EMBL/GenBank/DDBJ whole genome shotgun (WGS) entry which is preliminary data.</text>
</comment>
<keyword evidence="1" id="KW-0732">Signal</keyword>
<dbReference type="Proteomes" id="UP000613030">
    <property type="component" value="Unassembled WGS sequence"/>
</dbReference>
<accession>A0ABS1KT55</accession>
<dbReference type="RefSeq" id="WP_202010524.1">
    <property type="nucleotide sequence ID" value="NZ_JAERRB010000004.1"/>
</dbReference>
<name>A0ABS1KT55_9BACT</name>
<reference evidence="2 3" key="1">
    <citation type="submission" date="2021-01" db="EMBL/GenBank/DDBJ databases">
        <title>Chryseolinea sp. Jin1 Genome sequencing and assembly.</title>
        <authorList>
            <person name="Kim I."/>
        </authorList>
    </citation>
    <scope>NUCLEOTIDE SEQUENCE [LARGE SCALE GENOMIC DNA]</scope>
    <source>
        <strain evidence="2 3">Jin1</strain>
    </source>
</reference>
<sequence length="301" mass="33279">MKSRKLALAVLFLVGFGHVQAQEYAFKVLVNKGKNELKSGSGWTPLKVGASLKPDDQLKVSENSYLGLVRVSTGKPLEMKKPGTYSVLKLKTEMDAQPANSVLNKYTDFILSSATSPKNTLSATGAVDRGILKIDLNLPGPSTEHAEVFGKKVIVSWVDERKLKPYIVTFNNMFGDELLSKETSDTSIEVDLTDPALSHEDAVLVKVTSKTDKNRQSDERTIKKVTKANRDKIGTAYTEFAAANAEPTAINKYYLAGFYEQHGMFIDAGTALQEAAKMEPEVYTDLYSEFLLRTGIRKKRK</sequence>
<gene>
    <name evidence="2" type="ORF">JI741_14125</name>
</gene>